<sequence length="491" mass="56491">MSKPVFYFPFFISLISLVFVQCSSKTIPRRNVTHTQNYSDSGWPQYIDLNIGETESFSWKINNSERSYKITLINIEYIWETNLWVPERFANKSLKEAKVTLKVNGKRVVIPQRAYQMPIGFNGLRIYIENTRVWAKKADFAAIENFTKDVRIAVCNQDESWGSKDMRFPIAEYRWRSSPYNNSWSSLVPYNKLYYHRGEDYGVIPDKLDIRAPLKGKVIATPLPNGDRQSNAVIVKSSEDFSYRISHLNIEFVKPEVVLGAGINRAQILGKTGSTYNGARNQIYDPHMHINFMYKGQAVSPFPYMIEAYLRDYPDTVLAIAGGYANTLPKQEVTLDATRSIVRKGYTISSFTWILHDGRIINKPKIRTQYTKPGLYTEELIVKTKDGAEDRDYVQVRVYDKKNPMKITYGWAYHFPVRDIKAGTKVLIFNKLYNTKGPVTIDFGDRSGVEKIEEQIDHIYKYPGIYTVTLTTLGLQNDQVTIKMKVVVEGA</sequence>
<name>A0ABW4ZK32_9SPHI</name>
<dbReference type="RefSeq" id="WP_255897708.1">
    <property type="nucleotide sequence ID" value="NZ_JAFMZO010000001.1"/>
</dbReference>
<organism evidence="2 3">
    <name type="scientific">Paradesertivirga mongoliensis</name>
    <dbReference type="NCBI Taxonomy" id="2100740"/>
    <lineage>
        <taxon>Bacteria</taxon>
        <taxon>Pseudomonadati</taxon>
        <taxon>Bacteroidota</taxon>
        <taxon>Sphingobacteriia</taxon>
        <taxon>Sphingobacteriales</taxon>
        <taxon>Sphingobacteriaceae</taxon>
        <taxon>Paradesertivirga</taxon>
    </lineage>
</organism>
<proteinExistence type="predicted"/>
<feature type="domain" description="PKD" evidence="1">
    <location>
        <begin position="442"/>
        <end position="491"/>
    </location>
</feature>
<evidence type="ECO:0000313" key="2">
    <source>
        <dbReference type="EMBL" id="MFD2162227.1"/>
    </source>
</evidence>
<dbReference type="InterPro" id="IPR016047">
    <property type="entry name" value="M23ase_b-sheet_dom"/>
</dbReference>
<dbReference type="InterPro" id="IPR035986">
    <property type="entry name" value="PKD_dom_sf"/>
</dbReference>
<evidence type="ECO:0000313" key="3">
    <source>
        <dbReference type="Proteomes" id="UP001597387"/>
    </source>
</evidence>
<dbReference type="PROSITE" id="PS50093">
    <property type="entry name" value="PKD"/>
    <property type="match status" value="1"/>
</dbReference>
<dbReference type="Pfam" id="PF01551">
    <property type="entry name" value="Peptidase_M23"/>
    <property type="match status" value="1"/>
</dbReference>
<dbReference type="EMBL" id="JBHUHZ010000001">
    <property type="protein sequence ID" value="MFD2162227.1"/>
    <property type="molecule type" value="Genomic_DNA"/>
</dbReference>
<evidence type="ECO:0000259" key="1">
    <source>
        <dbReference type="PROSITE" id="PS50093"/>
    </source>
</evidence>
<comment type="caution">
    <text evidence="2">The sequence shown here is derived from an EMBL/GenBank/DDBJ whole genome shotgun (WGS) entry which is preliminary data.</text>
</comment>
<dbReference type="Gene3D" id="2.70.70.10">
    <property type="entry name" value="Glucose Permease (Domain IIA)"/>
    <property type="match status" value="1"/>
</dbReference>
<dbReference type="Gene3D" id="2.60.40.10">
    <property type="entry name" value="Immunoglobulins"/>
    <property type="match status" value="2"/>
</dbReference>
<dbReference type="Pfam" id="PF18911">
    <property type="entry name" value="PKD_4"/>
    <property type="match status" value="1"/>
</dbReference>
<dbReference type="SUPFAM" id="SSF49299">
    <property type="entry name" value="PKD domain"/>
    <property type="match status" value="2"/>
</dbReference>
<dbReference type="Proteomes" id="UP001597387">
    <property type="component" value="Unassembled WGS sequence"/>
</dbReference>
<dbReference type="InterPro" id="IPR011055">
    <property type="entry name" value="Dup_hybrid_motif"/>
</dbReference>
<keyword evidence="3" id="KW-1185">Reference proteome</keyword>
<dbReference type="InterPro" id="IPR013783">
    <property type="entry name" value="Ig-like_fold"/>
</dbReference>
<accession>A0ABW4ZK32</accession>
<dbReference type="InterPro" id="IPR000601">
    <property type="entry name" value="PKD_dom"/>
</dbReference>
<gene>
    <name evidence="2" type="ORF">ACFSJU_07470</name>
</gene>
<reference evidence="3" key="1">
    <citation type="journal article" date="2019" name="Int. J. Syst. Evol. Microbiol.">
        <title>The Global Catalogue of Microorganisms (GCM) 10K type strain sequencing project: providing services to taxonomists for standard genome sequencing and annotation.</title>
        <authorList>
            <consortium name="The Broad Institute Genomics Platform"/>
            <consortium name="The Broad Institute Genome Sequencing Center for Infectious Disease"/>
            <person name="Wu L."/>
            <person name="Ma J."/>
        </authorList>
    </citation>
    <scope>NUCLEOTIDE SEQUENCE [LARGE SCALE GENOMIC DNA]</scope>
    <source>
        <strain evidence="3">KCTC 42217</strain>
    </source>
</reference>
<protein>
    <submittedName>
        <fullName evidence="2">PKD domain-containing protein</fullName>
    </submittedName>
</protein>
<dbReference type="CDD" id="cd12797">
    <property type="entry name" value="M23_peptidase"/>
    <property type="match status" value="1"/>
</dbReference>